<organism evidence="1">
    <name type="scientific">Guillardia theta</name>
    <name type="common">Cryptophyte</name>
    <name type="synonym">Cryptomonas phi</name>
    <dbReference type="NCBI Taxonomy" id="55529"/>
    <lineage>
        <taxon>Eukaryota</taxon>
        <taxon>Cryptophyceae</taxon>
        <taxon>Pyrenomonadales</taxon>
        <taxon>Geminigeraceae</taxon>
        <taxon>Guillardia</taxon>
    </lineage>
</organism>
<name>A0A7S4PHZ7_GUITH</name>
<proteinExistence type="predicted"/>
<dbReference type="AlphaFoldDB" id="A0A7S4PHZ7"/>
<protein>
    <submittedName>
        <fullName evidence="1">Uncharacterized protein</fullName>
    </submittedName>
</protein>
<reference evidence="1" key="1">
    <citation type="submission" date="2021-01" db="EMBL/GenBank/DDBJ databases">
        <authorList>
            <person name="Corre E."/>
            <person name="Pelletier E."/>
            <person name="Niang G."/>
            <person name="Scheremetjew M."/>
            <person name="Finn R."/>
            <person name="Kale V."/>
            <person name="Holt S."/>
            <person name="Cochrane G."/>
            <person name="Meng A."/>
            <person name="Brown T."/>
            <person name="Cohen L."/>
        </authorList>
    </citation>
    <scope>NUCLEOTIDE SEQUENCE</scope>
    <source>
        <strain evidence="1">CCMP 2712</strain>
    </source>
</reference>
<sequence length="647" mass="73494">MTSRGSMKQKRREELLLAAFMVLSLGIMAIGLNNFRNQTPVGMMSIDENLMRHDSKARGNGQDSVMESDVEGLLNQRLKLLEKERNKLVAKKKREVASRLKFKREARMKVIRHLSQIMNRHPSLMTDLERLSDADGRVPLHSIEQKMQQYHKLELQRQFLLRHPHRASMSVINLAQSQSAPASSGGLGWSLSLRRQETNGTWGYWRTPENSNNFAGQQQPVENTNPFGEHVIGRDMDSDVNASLIEEGQDNPLLDIVEGKGFPKMFYESDNFAPCTDPDKCTLTHTRYGPGVGGREDRKLERRRVKYEYEHEPFMKDRIVNCSADRRSPNYHPACDRGRNKYGRPLRPGGFPDDNQIVDDYIYRNSLQPNTYENVTIYPREMYRQRQLPIVNPNGVMRTTYPGTGRYGGLTGPPWFTEGPVGSEEGSVTAHSALGGNSDMQVKSRSWSDVGLGDRTVPAQDSVGQVLPGMEEAEQGTYLTHPTGGYFRTGMRPALHAQKPRPLDEHYDVKSESPVYLQNLALHIKNLLHPLKESSKEIISTQAGLQRSQDRVKKIRSELAKWRHDVESGKPAVYPLNEIESYSRTPNQLKGKDEPNALKVILRSFDNPGEPEDFQVARKAAEPEKQWGLGKMMRSFEQDLDSLKIES</sequence>
<dbReference type="EMBL" id="HBKN01045474">
    <property type="protein sequence ID" value="CAE2334990.1"/>
    <property type="molecule type" value="Transcribed_RNA"/>
</dbReference>
<gene>
    <name evidence="1" type="ORF">GTHE00462_LOCUS35573</name>
</gene>
<accession>A0A7S4PHZ7</accession>
<evidence type="ECO:0000313" key="1">
    <source>
        <dbReference type="EMBL" id="CAE2334990.1"/>
    </source>
</evidence>